<dbReference type="RefSeq" id="XP_024743754.1">
    <property type="nucleotide sequence ID" value="XM_024888798.1"/>
</dbReference>
<feature type="transmembrane region" description="Helical" evidence="1">
    <location>
        <begin position="12"/>
        <end position="35"/>
    </location>
</feature>
<feature type="transmembrane region" description="Helical" evidence="1">
    <location>
        <begin position="47"/>
        <end position="75"/>
    </location>
</feature>
<dbReference type="GeneID" id="36596874"/>
<name>A0A2J6TV06_9HELO</name>
<accession>A0A2J6TV06</accession>
<dbReference type="OrthoDB" id="10463317at2759"/>
<keyword evidence="1" id="KW-0812">Transmembrane</keyword>
<protein>
    <submittedName>
        <fullName evidence="2">Uncharacterized protein</fullName>
    </submittedName>
</protein>
<evidence type="ECO:0000313" key="2">
    <source>
        <dbReference type="EMBL" id="PMD66850.1"/>
    </source>
</evidence>
<gene>
    <name evidence="2" type="ORF">K444DRAFT_906</name>
</gene>
<keyword evidence="1" id="KW-0472">Membrane</keyword>
<proteinExistence type="predicted"/>
<evidence type="ECO:0000256" key="1">
    <source>
        <dbReference type="SAM" id="Phobius"/>
    </source>
</evidence>
<organism evidence="2 3">
    <name type="scientific">Hyaloscypha bicolor E</name>
    <dbReference type="NCBI Taxonomy" id="1095630"/>
    <lineage>
        <taxon>Eukaryota</taxon>
        <taxon>Fungi</taxon>
        <taxon>Dikarya</taxon>
        <taxon>Ascomycota</taxon>
        <taxon>Pezizomycotina</taxon>
        <taxon>Leotiomycetes</taxon>
        <taxon>Helotiales</taxon>
        <taxon>Hyaloscyphaceae</taxon>
        <taxon>Hyaloscypha</taxon>
        <taxon>Hyaloscypha bicolor</taxon>
    </lineage>
</organism>
<keyword evidence="3" id="KW-1185">Reference proteome</keyword>
<dbReference type="PROSITE" id="PS51257">
    <property type="entry name" value="PROKAR_LIPOPROTEIN"/>
    <property type="match status" value="1"/>
</dbReference>
<dbReference type="AlphaFoldDB" id="A0A2J6TV06"/>
<evidence type="ECO:0000313" key="3">
    <source>
        <dbReference type="Proteomes" id="UP000235371"/>
    </source>
</evidence>
<keyword evidence="1" id="KW-1133">Transmembrane helix</keyword>
<dbReference type="InParanoid" id="A0A2J6TV06"/>
<reference evidence="2 3" key="1">
    <citation type="submission" date="2016-04" db="EMBL/GenBank/DDBJ databases">
        <title>A degradative enzymes factory behind the ericoid mycorrhizal symbiosis.</title>
        <authorList>
            <consortium name="DOE Joint Genome Institute"/>
            <person name="Martino E."/>
            <person name="Morin E."/>
            <person name="Grelet G."/>
            <person name="Kuo A."/>
            <person name="Kohler A."/>
            <person name="Daghino S."/>
            <person name="Barry K."/>
            <person name="Choi C."/>
            <person name="Cichocki N."/>
            <person name="Clum A."/>
            <person name="Copeland A."/>
            <person name="Hainaut M."/>
            <person name="Haridas S."/>
            <person name="Labutti K."/>
            <person name="Lindquist E."/>
            <person name="Lipzen A."/>
            <person name="Khouja H.-R."/>
            <person name="Murat C."/>
            <person name="Ohm R."/>
            <person name="Olson A."/>
            <person name="Spatafora J."/>
            <person name="Veneault-Fourrey C."/>
            <person name="Henrissat B."/>
            <person name="Grigoriev I."/>
            <person name="Martin F."/>
            <person name="Perotto S."/>
        </authorList>
    </citation>
    <scope>NUCLEOTIDE SEQUENCE [LARGE SCALE GENOMIC DNA]</scope>
    <source>
        <strain evidence="2 3">E</strain>
    </source>
</reference>
<dbReference type="Proteomes" id="UP000235371">
    <property type="component" value="Unassembled WGS sequence"/>
</dbReference>
<sequence>MLKMLEATKSSGAIADFTTFVLFPIAVAAACLQFSPTMMPLPPGPAVLILTAVFIVTIKTLHAIFGALPGIAWWWSKIKTPVKAMKLEGVGNPLCIGPLSSPTRKHPSDIDRTALDVEMGPVPG</sequence>
<dbReference type="EMBL" id="KZ613740">
    <property type="protein sequence ID" value="PMD66850.1"/>
    <property type="molecule type" value="Genomic_DNA"/>
</dbReference>